<dbReference type="InterPro" id="IPR025657">
    <property type="entry name" value="RadC_JAB"/>
</dbReference>
<dbReference type="PANTHER" id="PTHR30471:SF3">
    <property type="entry name" value="UPF0758 PROTEIN YEES-RELATED"/>
    <property type="match status" value="1"/>
</dbReference>
<evidence type="ECO:0000256" key="2">
    <source>
        <dbReference type="ARBA" id="ARBA00022723"/>
    </source>
</evidence>
<dbReference type="InterPro" id="IPR020891">
    <property type="entry name" value="UPF0758_CS"/>
</dbReference>
<evidence type="ECO:0000256" key="4">
    <source>
        <dbReference type="ARBA" id="ARBA00022833"/>
    </source>
</evidence>
<keyword evidence="2" id="KW-0479">Metal-binding</keyword>
<keyword evidence="1" id="KW-0645">Protease</keyword>
<keyword evidence="3" id="KW-0378">Hydrolase</keyword>
<dbReference type="Gene3D" id="3.40.140.10">
    <property type="entry name" value="Cytidine Deaminase, domain 2"/>
    <property type="match status" value="1"/>
</dbReference>
<protein>
    <recommendedName>
        <fullName evidence="6">MPN domain-containing protein</fullName>
    </recommendedName>
</protein>
<dbReference type="CDD" id="cd08071">
    <property type="entry name" value="MPN_DUF2466"/>
    <property type="match status" value="1"/>
</dbReference>
<organism evidence="7 8">
    <name type="scientific">Sphingobium agri</name>
    <dbReference type="NCBI Taxonomy" id="2933566"/>
    <lineage>
        <taxon>Bacteria</taxon>
        <taxon>Pseudomonadati</taxon>
        <taxon>Pseudomonadota</taxon>
        <taxon>Alphaproteobacteria</taxon>
        <taxon>Sphingomonadales</taxon>
        <taxon>Sphingomonadaceae</taxon>
        <taxon>Sphingobium</taxon>
    </lineage>
</organism>
<dbReference type="PROSITE" id="PS01302">
    <property type="entry name" value="UPF0758"/>
    <property type="match status" value="1"/>
</dbReference>
<proteinExistence type="predicted"/>
<evidence type="ECO:0000256" key="3">
    <source>
        <dbReference type="ARBA" id="ARBA00022801"/>
    </source>
</evidence>
<dbReference type="PROSITE" id="PS50249">
    <property type="entry name" value="MPN"/>
    <property type="match status" value="1"/>
</dbReference>
<keyword evidence="8" id="KW-1185">Reference proteome</keyword>
<accession>A0ABT0DU73</accession>
<feature type="domain" description="MPN" evidence="6">
    <location>
        <begin position="1"/>
        <end position="108"/>
    </location>
</feature>
<evidence type="ECO:0000259" key="6">
    <source>
        <dbReference type="PROSITE" id="PS50249"/>
    </source>
</evidence>
<keyword evidence="4" id="KW-0862">Zinc</keyword>
<name>A0ABT0DU73_9SPHN</name>
<reference evidence="7 8" key="1">
    <citation type="submission" date="2022-04" db="EMBL/GenBank/DDBJ databases">
        <authorList>
            <person name="Huq M.A."/>
        </authorList>
    </citation>
    <scope>NUCLEOTIDE SEQUENCE [LARGE SCALE GENOMIC DNA]</scope>
    <source>
        <strain evidence="7 8">MAH-33</strain>
    </source>
</reference>
<dbReference type="Pfam" id="PF04002">
    <property type="entry name" value="RadC"/>
    <property type="match status" value="1"/>
</dbReference>
<dbReference type="InterPro" id="IPR001405">
    <property type="entry name" value="UPF0758"/>
</dbReference>
<evidence type="ECO:0000256" key="5">
    <source>
        <dbReference type="ARBA" id="ARBA00023049"/>
    </source>
</evidence>
<comment type="caution">
    <text evidence="7">The sequence shown here is derived from an EMBL/GenBank/DDBJ whole genome shotgun (WGS) entry which is preliminary data.</text>
</comment>
<dbReference type="EMBL" id="JALKHS010000006">
    <property type="protein sequence ID" value="MCK0530663.1"/>
    <property type="molecule type" value="Genomic_DNA"/>
</dbReference>
<gene>
    <name evidence="7" type="ORF">MU848_03580</name>
</gene>
<dbReference type="SUPFAM" id="SSF102712">
    <property type="entry name" value="JAB1/MPN domain"/>
    <property type="match status" value="1"/>
</dbReference>
<evidence type="ECO:0000313" key="8">
    <source>
        <dbReference type="Proteomes" id="UP001203512"/>
    </source>
</evidence>
<dbReference type="PANTHER" id="PTHR30471">
    <property type="entry name" value="DNA REPAIR PROTEIN RADC"/>
    <property type="match status" value="1"/>
</dbReference>
<dbReference type="InterPro" id="IPR037518">
    <property type="entry name" value="MPN"/>
</dbReference>
<evidence type="ECO:0000313" key="7">
    <source>
        <dbReference type="EMBL" id="MCK0530663.1"/>
    </source>
</evidence>
<evidence type="ECO:0000256" key="1">
    <source>
        <dbReference type="ARBA" id="ARBA00022670"/>
    </source>
</evidence>
<dbReference type="Proteomes" id="UP001203512">
    <property type="component" value="Unassembled WGS sequence"/>
</dbReference>
<dbReference type="RefSeq" id="WP_247230247.1">
    <property type="nucleotide sequence ID" value="NZ_JALKHS010000006.1"/>
</dbReference>
<keyword evidence="5" id="KW-0482">Metalloprotease</keyword>
<sequence length="108" mass="12295">MASLTHEQFRAFYLIGQNTQPVDEQVWTGSYTEVVVPFRQIVGRAIALDASALVIAHNHPSGDPTPSREDVEVTRRLFNICRQLDIRVRDHVIVGEQRTFSFFNQGLL</sequence>